<proteinExistence type="predicted"/>
<feature type="domain" description="mRNA capping enzyme adenylation" evidence="12">
    <location>
        <begin position="95"/>
        <end position="300"/>
    </location>
</feature>
<keyword evidence="15" id="KW-1185">Reference proteome</keyword>
<dbReference type="STRING" id="698492.A0A0E9N9G2"/>
<evidence type="ECO:0000256" key="7">
    <source>
        <dbReference type="ARBA" id="ARBA00023042"/>
    </source>
</evidence>
<comment type="subcellular location">
    <subcellularLocation>
        <location evidence="1">Nucleus</location>
    </subcellularLocation>
</comment>
<dbReference type="Pfam" id="PF03919">
    <property type="entry name" value="mRNA_cap_C"/>
    <property type="match status" value="1"/>
</dbReference>
<reference evidence="14 15" key="1">
    <citation type="journal article" date="2011" name="J. Gen. Appl. Microbiol.">
        <title>Draft genome sequencing of the enigmatic yeast Saitoella complicata.</title>
        <authorList>
            <person name="Nishida H."/>
            <person name="Hamamoto M."/>
            <person name="Sugiyama J."/>
        </authorList>
    </citation>
    <scope>NUCLEOTIDE SEQUENCE [LARGE SCALE GENOMIC DNA]</scope>
    <source>
        <strain evidence="14 15">NRRL Y-17804</strain>
    </source>
</reference>
<evidence type="ECO:0000256" key="2">
    <source>
        <dbReference type="ARBA" id="ARBA00012475"/>
    </source>
</evidence>
<dbReference type="Gene3D" id="3.30.470.30">
    <property type="entry name" value="DNA ligase/mRNA capping enzyme"/>
    <property type="match status" value="1"/>
</dbReference>
<dbReference type="GO" id="GO:0005525">
    <property type="term" value="F:GTP binding"/>
    <property type="evidence" value="ECO:0007669"/>
    <property type="project" value="UniProtKB-KW"/>
</dbReference>
<dbReference type="Gene3D" id="2.40.50.140">
    <property type="entry name" value="Nucleic acid-binding proteins"/>
    <property type="match status" value="1"/>
</dbReference>
<organism evidence="14 15">
    <name type="scientific">Saitoella complicata (strain BCRC 22490 / CBS 7301 / JCM 7358 / NBRC 10748 / NRRL Y-17804)</name>
    <dbReference type="NCBI Taxonomy" id="698492"/>
    <lineage>
        <taxon>Eukaryota</taxon>
        <taxon>Fungi</taxon>
        <taxon>Dikarya</taxon>
        <taxon>Ascomycota</taxon>
        <taxon>Taphrinomycotina</taxon>
        <taxon>Taphrinomycotina incertae sedis</taxon>
        <taxon>Saitoella</taxon>
    </lineage>
</organism>
<dbReference type="EC" id="2.7.7.50" evidence="2"/>
<dbReference type="AlphaFoldDB" id="A0A0E9N9G2"/>
<dbReference type="GO" id="GO:0005634">
    <property type="term" value="C:nucleus"/>
    <property type="evidence" value="ECO:0007669"/>
    <property type="project" value="UniProtKB-SubCell"/>
</dbReference>
<sequence length="496" mass="57833">MHGMCMTVHDPSTSFRSACLYFPINTHHDFTRQRPPARNHTPTTMGVEVPEIGTKDLDWRPIRDRDELHRLRDRVGQILGIPEDRGRRQRFPGAQPVSFSKHHLDELKHEDYYVCEKSDGLRLLMYITQERGGEVVYMIDRKNEYYQLPPSMHVPCAGDRTLEQAVHRDTLLDGEVVYDFEKRVGADGVETKVKRLNYLVFDCMVMDGKRLVERTYDKRLAYFRENIGVPYEQYRVKMRTEKRRPPPLFIKEKGFEFAYGMVHMFRNVLPNLTHGNDGLIFTNRIAPYEFGTSDKILKWKPAHENTIDFRLDIEPAKTPDGHEDFDLIPSLHLYQWEGGPSYTYFAPLHVDTSDWDRMMRERGDNPMPGLIVECRLDKGGRWRFNRFRPDKEDGNHKSVVEKVLRSIEDGVTERELQSHDWEIKKAWKERNAGGNRGERTANYDRAASIVSGSGSEVRDVESRKRRHSAEEEEEGVVKVARTGSAQPKEVQHETTE</sequence>
<evidence type="ECO:0000313" key="15">
    <source>
        <dbReference type="Proteomes" id="UP000033140"/>
    </source>
</evidence>
<keyword evidence="6" id="KW-0547">Nucleotide-binding</keyword>
<dbReference type="CDD" id="cd07895">
    <property type="entry name" value="Adenylation_mRNA_capping"/>
    <property type="match status" value="1"/>
</dbReference>
<keyword evidence="8" id="KW-0342">GTP-binding</keyword>
<dbReference type="InterPro" id="IPR012340">
    <property type="entry name" value="NA-bd_OB-fold"/>
</dbReference>
<evidence type="ECO:0000256" key="4">
    <source>
        <dbReference type="ARBA" id="ARBA00022679"/>
    </source>
</evidence>
<keyword evidence="7" id="KW-0506">mRNA capping</keyword>
<dbReference type="GO" id="GO:0004484">
    <property type="term" value="F:mRNA guanylyltransferase activity"/>
    <property type="evidence" value="ECO:0007669"/>
    <property type="project" value="UniProtKB-EC"/>
</dbReference>
<keyword evidence="9" id="KW-0539">Nucleus</keyword>
<dbReference type="PANTHER" id="PTHR10367:SF17">
    <property type="entry name" value="MRNA-CAPPING ENZYME"/>
    <property type="match status" value="1"/>
</dbReference>
<evidence type="ECO:0000256" key="5">
    <source>
        <dbReference type="ARBA" id="ARBA00022695"/>
    </source>
</evidence>
<keyword evidence="5" id="KW-0548">Nucleotidyltransferase</keyword>
<keyword evidence="3" id="KW-0507">mRNA processing</keyword>
<evidence type="ECO:0000256" key="11">
    <source>
        <dbReference type="SAM" id="MobiDB-lite"/>
    </source>
</evidence>
<evidence type="ECO:0000259" key="13">
    <source>
        <dbReference type="Pfam" id="PF03919"/>
    </source>
</evidence>
<dbReference type="GO" id="GO:0005524">
    <property type="term" value="F:ATP binding"/>
    <property type="evidence" value="ECO:0007669"/>
    <property type="project" value="InterPro"/>
</dbReference>
<evidence type="ECO:0000259" key="12">
    <source>
        <dbReference type="Pfam" id="PF01331"/>
    </source>
</evidence>
<protein>
    <recommendedName>
        <fullName evidence="2">mRNA guanylyltransferase</fullName>
        <ecNumber evidence="2">2.7.7.50</ecNumber>
    </recommendedName>
</protein>
<evidence type="ECO:0000256" key="10">
    <source>
        <dbReference type="ARBA" id="ARBA00044624"/>
    </source>
</evidence>
<accession>A0A0E9N9G2</accession>
<reference evidence="14 15" key="2">
    <citation type="journal article" date="2014" name="J. Gen. Appl. Microbiol.">
        <title>The early diverging ascomycetous budding yeast Saitoella complicata has three histone deacetylases belonging to the Clr6, Hos2, and Rpd3 lineages.</title>
        <authorList>
            <person name="Nishida H."/>
            <person name="Matsumoto T."/>
            <person name="Kondo S."/>
            <person name="Hamamoto M."/>
            <person name="Yoshikawa H."/>
        </authorList>
    </citation>
    <scope>NUCLEOTIDE SEQUENCE [LARGE SCALE GENOMIC DNA]</scope>
    <source>
        <strain evidence="14 15">NRRL Y-17804</strain>
    </source>
</reference>
<dbReference type="OMA" id="KDYYVCE"/>
<evidence type="ECO:0000256" key="8">
    <source>
        <dbReference type="ARBA" id="ARBA00023134"/>
    </source>
</evidence>
<dbReference type="EMBL" id="BACD03000004">
    <property type="protein sequence ID" value="GAO46423.1"/>
    <property type="molecule type" value="Genomic_DNA"/>
</dbReference>
<evidence type="ECO:0000256" key="1">
    <source>
        <dbReference type="ARBA" id="ARBA00004123"/>
    </source>
</evidence>
<feature type="region of interest" description="Disordered" evidence="11">
    <location>
        <begin position="448"/>
        <end position="496"/>
    </location>
</feature>
<comment type="catalytic activity">
    <reaction evidence="10">
        <text>a 5'-end diphospho-ribonucleoside in mRNA + GTP + H(+) = a 5'-end (5'-triphosphoguanosine)-ribonucleoside in mRNA + diphosphate</text>
        <dbReference type="Rhea" id="RHEA:67012"/>
        <dbReference type="Rhea" id="RHEA-COMP:17165"/>
        <dbReference type="Rhea" id="RHEA-COMP:17166"/>
        <dbReference type="ChEBI" id="CHEBI:15378"/>
        <dbReference type="ChEBI" id="CHEBI:33019"/>
        <dbReference type="ChEBI" id="CHEBI:37565"/>
        <dbReference type="ChEBI" id="CHEBI:167616"/>
        <dbReference type="ChEBI" id="CHEBI:167617"/>
        <dbReference type="EC" id="2.7.7.50"/>
    </reaction>
    <physiologicalReaction direction="left-to-right" evidence="10">
        <dbReference type="Rhea" id="RHEA:67013"/>
    </physiologicalReaction>
</comment>
<evidence type="ECO:0000313" key="14">
    <source>
        <dbReference type="EMBL" id="GAO46423.1"/>
    </source>
</evidence>
<gene>
    <name evidence="14" type="ORF">G7K_0654-t1</name>
</gene>
<evidence type="ECO:0000256" key="9">
    <source>
        <dbReference type="ARBA" id="ARBA00023242"/>
    </source>
</evidence>
<dbReference type="InterPro" id="IPR013846">
    <property type="entry name" value="mRNA_cap_enzyme_C"/>
</dbReference>
<evidence type="ECO:0000256" key="6">
    <source>
        <dbReference type="ARBA" id="ARBA00022741"/>
    </source>
</evidence>
<dbReference type="GO" id="GO:0006370">
    <property type="term" value="P:7-methylguanosine mRNA capping"/>
    <property type="evidence" value="ECO:0007669"/>
    <property type="project" value="UniProtKB-KW"/>
</dbReference>
<evidence type="ECO:0000256" key="3">
    <source>
        <dbReference type="ARBA" id="ARBA00022664"/>
    </source>
</evidence>
<name>A0A0E9N9G2_SAICN</name>
<dbReference type="Proteomes" id="UP000033140">
    <property type="component" value="Unassembled WGS sequence"/>
</dbReference>
<feature type="domain" description="mRNA capping enzyme C-terminal" evidence="13">
    <location>
        <begin position="304"/>
        <end position="416"/>
    </location>
</feature>
<dbReference type="InterPro" id="IPR051029">
    <property type="entry name" value="mRNA_Capping_Enz/RNA_Phosphat"/>
</dbReference>
<reference evidence="14 15" key="3">
    <citation type="journal article" date="2015" name="Genome Announc.">
        <title>Draft Genome Sequence of the Archiascomycetous Yeast Saitoella complicata.</title>
        <authorList>
            <person name="Yamauchi K."/>
            <person name="Kondo S."/>
            <person name="Hamamoto M."/>
            <person name="Takahashi Y."/>
            <person name="Ogura Y."/>
            <person name="Hayashi T."/>
            <person name="Nishida H."/>
        </authorList>
    </citation>
    <scope>NUCLEOTIDE SEQUENCE [LARGE SCALE GENOMIC DNA]</scope>
    <source>
        <strain evidence="14 15">NRRL Y-17804</strain>
    </source>
</reference>
<dbReference type="SUPFAM" id="SSF56091">
    <property type="entry name" value="DNA ligase/mRNA capping enzyme, catalytic domain"/>
    <property type="match status" value="1"/>
</dbReference>
<dbReference type="SUPFAM" id="SSF50249">
    <property type="entry name" value="Nucleic acid-binding proteins"/>
    <property type="match status" value="1"/>
</dbReference>
<comment type="caution">
    <text evidence="14">The sequence shown here is derived from an EMBL/GenBank/DDBJ whole genome shotgun (WGS) entry which is preliminary data.</text>
</comment>
<dbReference type="PANTHER" id="PTHR10367">
    <property type="entry name" value="MRNA-CAPPING ENZYME"/>
    <property type="match status" value="1"/>
</dbReference>
<keyword evidence="4" id="KW-0808">Transferase</keyword>
<dbReference type="Pfam" id="PF01331">
    <property type="entry name" value="mRNA_cap_enzyme"/>
    <property type="match status" value="1"/>
</dbReference>
<dbReference type="InterPro" id="IPR001339">
    <property type="entry name" value="mRNA_cap_enzyme_adenylation"/>
</dbReference>